<dbReference type="PANTHER" id="PTHR22973">
    <property type="entry name" value="LD35087P"/>
    <property type="match status" value="1"/>
</dbReference>
<dbReference type="Gene3D" id="1.20.80.10">
    <property type="match status" value="1"/>
</dbReference>
<gene>
    <name evidence="2" type="ORF">HDID_LOCUS5048</name>
</gene>
<dbReference type="InterPro" id="IPR000582">
    <property type="entry name" value="Acyl-CoA-binding_protein"/>
</dbReference>
<protein>
    <submittedName>
        <fullName evidence="4">ACB domain-containing protein</fullName>
    </submittedName>
</protein>
<evidence type="ECO:0000259" key="1">
    <source>
        <dbReference type="PROSITE" id="PS51228"/>
    </source>
</evidence>
<dbReference type="SUPFAM" id="SSF47027">
    <property type="entry name" value="Acyl-CoA binding protein"/>
    <property type="match status" value="1"/>
</dbReference>
<organism evidence="4">
    <name type="scientific">Hymenolepis diminuta</name>
    <name type="common">Rat tapeworm</name>
    <dbReference type="NCBI Taxonomy" id="6216"/>
    <lineage>
        <taxon>Eukaryota</taxon>
        <taxon>Metazoa</taxon>
        <taxon>Spiralia</taxon>
        <taxon>Lophotrochozoa</taxon>
        <taxon>Platyhelminthes</taxon>
        <taxon>Cestoda</taxon>
        <taxon>Eucestoda</taxon>
        <taxon>Cyclophyllidea</taxon>
        <taxon>Hymenolepididae</taxon>
        <taxon>Hymenolepis</taxon>
    </lineage>
</organism>
<dbReference type="InterPro" id="IPR052269">
    <property type="entry name" value="Golgi-PI4KB_interaction"/>
</dbReference>
<dbReference type="Pfam" id="PF00887">
    <property type="entry name" value="ACBP"/>
    <property type="match status" value="1"/>
</dbReference>
<dbReference type="Proteomes" id="UP000274504">
    <property type="component" value="Unassembled WGS sequence"/>
</dbReference>
<reference evidence="4" key="1">
    <citation type="submission" date="2017-02" db="UniProtKB">
        <authorList>
            <consortium name="WormBaseParasite"/>
        </authorList>
    </citation>
    <scope>IDENTIFICATION</scope>
</reference>
<evidence type="ECO:0000313" key="4">
    <source>
        <dbReference type="WBParaSite" id="HDID_0000505001-mRNA-1"/>
    </source>
</evidence>
<dbReference type="PROSITE" id="PS51228">
    <property type="entry name" value="ACB_2"/>
    <property type="match status" value="1"/>
</dbReference>
<sequence>MMQTSDFDIACDFYKAQVNKAFTLTYDQKLTFSALFNQVKHGPFSPEKAPEIGLFDFVGKERRARWQALGNMTTAEAQDTFVQTLLQICPQFGAQLEVNDTNASENDFEVAQFVNL</sequence>
<name>A0A0R3SJD5_HYMDI</name>
<evidence type="ECO:0000313" key="2">
    <source>
        <dbReference type="EMBL" id="VDL57366.1"/>
    </source>
</evidence>
<proteinExistence type="predicted"/>
<dbReference type="OrthoDB" id="5839451at2759"/>
<dbReference type="PANTHER" id="PTHR22973:SF3">
    <property type="entry name" value="PROTEIN TMED8"/>
    <property type="match status" value="1"/>
</dbReference>
<accession>A0A0R3SJD5</accession>
<dbReference type="GO" id="GO:0000062">
    <property type="term" value="F:fatty-acyl-CoA binding"/>
    <property type="evidence" value="ECO:0007669"/>
    <property type="project" value="InterPro"/>
</dbReference>
<dbReference type="GO" id="GO:0000139">
    <property type="term" value="C:Golgi membrane"/>
    <property type="evidence" value="ECO:0007669"/>
    <property type="project" value="TreeGrafter"/>
</dbReference>
<dbReference type="InterPro" id="IPR014352">
    <property type="entry name" value="FERM/acyl-CoA-bd_prot_sf"/>
</dbReference>
<dbReference type="EMBL" id="UYSG01002272">
    <property type="protein sequence ID" value="VDL57366.1"/>
    <property type="molecule type" value="Genomic_DNA"/>
</dbReference>
<dbReference type="STRING" id="6216.A0A0R3SJD5"/>
<evidence type="ECO:0000313" key="3">
    <source>
        <dbReference type="Proteomes" id="UP000274504"/>
    </source>
</evidence>
<dbReference type="WBParaSite" id="HDID_0000505001-mRNA-1">
    <property type="protein sequence ID" value="HDID_0000505001-mRNA-1"/>
    <property type="gene ID" value="HDID_0000505001"/>
</dbReference>
<feature type="domain" description="ACB" evidence="1">
    <location>
        <begin position="3"/>
        <end position="94"/>
    </location>
</feature>
<dbReference type="AlphaFoldDB" id="A0A0R3SJD5"/>
<dbReference type="InterPro" id="IPR035984">
    <property type="entry name" value="Acyl-CoA-binding_sf"/>
</dbReference>
<reference evidence="2 3" key="2">
    <citation type="submission" date="2018-11" db="EMBL/GenBank/DDBJ databases">
        <authorList>
            <consortium name="Pathogen Informatics"/>
        </authorList>
    </citation>
    <scope>NUCLEOTIDE SEQUENCE [LARGE SCALE GENOMIC DNA]</scope>
</reference>